<name>A0A1G2LWY5_9BACT</name>
<feature type="domain" description="FAD/NAD(P)-binding" evidence="6">
    <location>
        <begin position="3"/>
        <end position="291"/>
    </location>
</feature>
<dbReference type="InterPro" id="IPR050097">
    <property type="entry name" value="Ferredoxin-NADP_redctase_2"/>
</dbReference>
<gene>
    <name evidence="7" type="ORF">A3A10_00460</name>
</gene>
<evidence type="ECO:0000259" key="6">
    <source>
        <dbReference type="Pfam" id="PF07992"/>
    </source>
</evidence>
<keyword evidence="5" id="KW-0676">Redox-active center</keyword>
<dbReference type="SUPFAM" id="SSF51905">
    <property type="entry name" value="FAD/NAD(P)-binding domain"/>
    <property type="match status" value="2"/>
</dbReference>
<dbReference type="PRINTS" id="PR00368">
    <property type="entry name" value="FADPNR"/>
</dbReference>
<keyword evidence="3" id="KW-0560">Oxidoreductase</keyword>
<keyword evidence="2" id="KW-0274">FAD</keyword>
<dbReference type="InterPro" id="IPR023753">
    <property type="entry name" value="FAD/NAD-binding_dom"/>
</dbReference>
<dbReference type="AlphaFoldDB" id="A0A1G2LWY5"/>
<dbReference type="PROSITE" id="PS00573">
    <property type="entry name" value="PYRIDINE_REDOX_2"/>
    <property type="match status" value="1"/>
</dbReference>
<keyword evidence="4" id="KW-1015">Disulfide bond</keyword>
<dbReference type="EMBL" id="MHRA01000022">
    <property type="protein sequence ID" value="OHA15389.1"/>
    <property type="molecule type" value="Genomic_DNA"/>
</dbReference>
<evidence type="ECO:0000256" key="5">
    <source>
        <dbReference type="ARBA" id="ARBA00023284"/>
    </source>
</evidence>
<evidence type="ECO:0000256" key="2">
    <source>
        <dbReference type="ARBA" id="ARBA00022827"/>
    </source>
</evidence>
<proteinExistence type="predicted"/>
<evidence type="ECO:0000256" key="4">
    <source>
        <dbReference type="ARBA" id="ARBA00023157"/>
    </source>
</evidence>
<dbReference type="InterPro" id="IPR008255">
    <property type="entry name" value="Pyr_nucl-diS_OxRdtase_2_AS"/>
</dbReference>
<evidence type="ECO:0000313" key="7">
    <source>
        <dbReference type="EMBL" id="OHA15389.1"/>
    </source>
</evidence>
<reference evidence="7 8" key="1">
    <citation type="journal article" date="2016" name="Nat. Commun.">
        <title>Thousands of microbial genomes shed light on interconnected biogeochemical processes in an aquifer system.</title>
        <authorList>
            <person name="Anantharaman K."/>
            <person name="Brown C.T."/>
            <person name="Hug L.A."/>
            <person name="Sharon I."/>
            <person name="Castelle C.J."/>
            <person name="Probst A.J."/>
            <person name="Thomas B.C."/>
            <person name="Singh A."/>
            <person name="Wilkins M.J."/>
            <person name="Karaoz U."/>
            <person name="Brodie E.L."/>
            <person name="Williams K.H."/>
            <person name="Hubbard S.S."/>
            <person name="Banfield J.F."/>
        </authorList>
    </citation>
    <scope>NUCLEOTIDE SEQUENCE [LARGE SCALE GENOMIC DNA]</scope>
</reference>
<dbReference type="InterPro" id="IPR036188">
    <property type="entry name" value="FAD/NAD-bd_sf"/>
</dbReference>
<comment type="caution">
    <text evidence="7">The sequence shown here is derived from an EMBL/GenBank/DDBJ whole genome shotgun (WGS) entry which is preliminary data.</text>
</comment>
<evidence type="ECO:0000256" key="3">
    <source>
        <dbReference type="ARBA" id="ARBA00023002"/>
    </source>
</evidence>
<dbReference type="GO" id="GO:0016668">
    <property type="term" value="F:oxidoreductase activity, acting on a sulfur group of donors, NAD(P) as acceptor"/>
    <property type="evidence" value="ECO:0007669"/>
    <property type="project" value="UniProtKB-ARBA"/>
</dbReference>
<dbReference type="Pfam" id="PF07992">
    <property type="entry name" value="Pyr_redox_2"/>
    <property type="match status" value="1"/>
</dbReference>
<keyword evidence="1" id="KW-0285">Flavoprotein</keyword>
<evidence type="ECO:0000313" key="8">
    <source>
        <dbReference type="Proteomes" id="UP000178116"/>
    </source>
</evidence>
<protein>
    <recommendedName>
        <fullName evidence="6">FAD/NAD(P)-binding domain-containing protein</fullName>
    </recommendedName>
</protein>
<evidence type="ECO:0000256" key="1">
    <source>
        <dbReference type="ARBA" id="ARBA00022630"/>
    </source>
</evidence>
<dbReference type="Proteomes" id="UP000178116">
    <property type="component" value="Unassembled WGS sequence"/>
</dbReference>
<dbReference type="PANTHER" id="PTHR48105">
    <property type="entry name" value="THIOREDOXIN REDUCTASE 1-RELATED-RELATED"/>
    <property type="match status" value="1"/>
</dbReference>
<sequence>MIYDLIIIGSGSAGLTAAIYAARKKMNTLILTKKIGDRPSSFYEIENFPGFLKIRGTELNEKMIEQVARYGVPIKEDMAVSGIEKKDGNFLVKTETGENFETKTVIIASGRKPKKLEAPGAKEFETKGVSFCTVCDAPIFAGKNVAVIGGGNTALLSALDLLPYANQIYLLQHGEKFIGDEAIIEKLKAAGKVHFFANAETIEIKGKQFVENLVYEDTKTKERKELKVGGIFISIGQFPNTGFAKGLVNLNKQGEIIIDSLTTQSSTPGIFAAGDSANIPYKQCVIAAGEGAKSALSAHEYLLKIKKI</sequence>
<dbReference type="PRINTS" id="PR00469">
    <property type="entry name" value="PNDRDTASEII"/>
</dbReference>
<dbReference type="Gene3D" id="3.50.50.60">
    <property type="entry name" value="FAD/NAD(P)-binding domain"/>
    <property type="match status" value="2"/>
</dbReference>
<organism evidence="7 8">
    <name type="scientific">Candidatus Tagabacteria bacterium RIFCSPLOWO2_01_FULL_42_9</name>
    <dbReference type="NCBI Taxonomy" id="1802296"/>
    <lineage>
        <taxon>Bacteria</taxon>
        <taxon>Candidatus Tagaibacteriota</taxon>
    </lineage>
</organism>
<accession>A0A1G2LWY5</accession>